<comment type="caution">
    <text evidence="1">The sequence shown here is derived from an EMBL/GenBank/DDBJ whole genome shotgun (WGS) entry which is preliminary data.</text>
</comment>
<evidence type="ECO:0000313" key="2">
    <source>
        <dbReference type="Proteomes" id="UP000799754"/>
    </source>
</evidence>
<evidence type="ECO:0000313" key="1">
    <source>
        <dbReference type="EMBL" id="KAF2630852.1"/>
    </source>
</evidence>
<gene>
    <name evidence="1" type="ORF">BU25DRAFT_408126</name>
</gene>
<dbReference type="Proteomes" id="UP000799754">
    <property type="component" value="Unassembled WGS sequence"/>
</dbReference>
<name>A0ACB6SBF8_9PLEO</name>
<organism evidence="1 2">
    <name type="scientific">Macroventuria anomochaeta</name>
    <dbReference type="NCBI Taxonomy" id="301207"/>
    <lineage>
        <taxon>Eukaryota</taxon>
        <taxon>Fungi</taxon>
        <taxon>Dikarya</taxon>
        <taxon>Ascomycota</taxon>
        <taxon>Pezizomycotina</taxon>
        <taxon>Dothideomycetes</taxon>
        <taxon>Pleosporomycetidae</taxon>
        <taxon>Pleosporales</taxon>
        <taxon>Pleosporineae</taxon>
        <taxon>Didymellaceae</taxon>
        <taxon>Macroventuria</taxon>
    </lineage>
</organism>
<reference evidence="1" key="1">
    <citation type="journal article" date="2020" name="Stud. Mycol.">
        <title>101 Dothideomycetes genomes: a test case for predicting lifestyles and emergence of pathogens.</title>
        <authorList>
            <person name="Haridas S."/>
            <person name="Albert R."/>
            <person name="Binder M."/>
            <person name="Bloem J."/>
            <person name="Labutti K."/>
            <person name="Salamov A."/>
            <person name="Andreopoulos B."/>
            <person name="Baker S."/>
            <person name="Barry K."/>
            <person name="Bills G."/>
            <person name="Bluhm B."/>
            <person name="Cannon C."/>
            <person name="Castanera R."/>
            <person name="Culley D."/>
            <person name="Daum C."/>
            <person name="Ezra D."/>
            <person name="Gonzalez J."/>
            <person name="Henrissat B."/>
            <person name="Kuo A."/>
            <person name="Liang C."/>
            <person name="Lipzen A."/>
            <person name="Lutzoni F."/>
            <person name="Magnuson J."/>
            <person name="Mondo S."/>
            <person name="Nolan M."/>
            <person name="Ohm R."/>
            <person name="Pangilinan J."/>
            <person name="Park H.-J."/>
            <person name="Ramirez L."/>
            <person name="Alfaro M."/>
            <person name="Sun H."/>
            <person name="Tritt A."/>
            <person name="Yoshinaga Y."/>
            <person name="Zwiers L.-H."/>
            <person name="Turgeon B."/>
            <person name="Goodwin S."/>
            <person name="Spatafora J."/>
            <person name="Crous P."/>
            <person name="Grigoriev I."/>
        </authorList>
    </citation>
    <scope>NUCLEOTIDE SEQUENCE</scope>
    <source>
        <strain evidence="1">CBS 525.71</strain>
    </source>
</reference>
<keyword evidence="2" id="KW-1185">Reference proteome</keyword>
<accession>A0ACB6SBF8</accession>
<protein>
    <submittedName>
        <fullName evidence="1">Uncharacterized protein</fullName>
    </submittedName>
</protein>
<proteinExistence type="predicted"/>
<dbReference type="EMBL" id="MU006706">
    <property type="protein sequence ID" value="KAF2630852.1"/>
    <property type="molecule type" value="Genomic_DNA"/>
</dbReference>
<sequence length="80" mass="9263">MVQRRARSRSDRRLVHVQSVISRRQLQWLACKAFYTVFQRAQTKHGALLAWLEASLKAARISDAAERDLLEAAASAWQRR</sequence>